<evidence type="ECO:0000313" key="2">
    <source>
        <dbReference type="EMBL" id="PPQ88342.1"/>
    </source>
</evidence>
<organism evidence="2 3">
    <name type="scientific">Panaeolus cyanescens</name>
    <dbReference type="NCBI Taxonomy" id="181874"/>
    <lineage>
        <taxon>Eukaryota</taxon>
        <taxon>Fungi</taxon>
        <taxon>Dikarya</taxon>
        <taxon>Basidiomycota</taxon>
        <taxon>Agaricomycotina</taxon>
        <taxon>Agaricomycetes</taxon>
        <taxon>Agaricomycetidae</taxon>
        <taxon>Agaricales</taxon>
        <taxon>Agaricineae</taxon>
        <taxon>Galeropsidaceae</taxon>
        <taxon>Panaeolus</taxon>
    </lineage>
</organism>
<protein>
    <submittedName>
        <fullName evidence="2">Uncharacterized protein</fullName>
    </submittedName>
</protein>
<comment type="caution">
    <text evidence="2">The sequence shown here is derived from an EMBL/GenBank/DDBJ whole genome shotgun (WGS) entry which is preliminary data.</text>
</comment>
<dbReference type="EMBL" id="NHTK01004068">
    <property type="protein sequence ID" value="PPQ88342.1"/>
    <property type="molecule type" value="Genomic_DNA"/>
</dbReference>
<feature type="compositionally biased region" description="Acidic residues" evidence="1">
    <location>
        <begin position="137"/>
        <end position="147"/>
    </location>
</feature>
<gene>
    <name evidence="2" type="ORF">CVT24_010042</name>
</gene>
<proteinExistence type="predicted"/>
<dbReference type="InParanoid" id="A0A409XC43"/>
<keyword evidence="3" id="KW-1185">Reference proteome</keyword>
<feature type="region of interest" description="Disordered" evidence="1">
    <location>
        <begin position="133"/>
        <end position="168"/>
    </location>
</feature>
<dbReference type="Proteomes" id="UP000284842">
    <property type="component" value="Unassembled WGS sequence"/>
</dbReference>
<accession>A0A409XC43</accession>
<evidence type="ECO:0000256" key="1">
    <source>
        <dbReference type="SAM" id="MobiDB-lite"/>
    </source>
</evidence>
<reference evidence="2 3" key="1">
    <citation type="journal article" date="2018" name="Evol. Lett.">
        <title>Horizontal gene cluster transfer increased hallucinogenic mushroom diversity.</title>
        <authorList>
            <person name="Reynolds H.T."/>
            <person name="Vijayakumar V."/>
            <person name="Gluck-Thaler E."/>
            <person name="Korotkin H.B."/>
            <person name="Matheny P.B."/>
            <person name="Slot J.C."/>
        </authorList>
    </citation>
    <scope>NUCLEOTIDE SEQUENCE [LARGE SCALE GENOMIC DNA]</scope>
    <source>
        <strain evidence="2 3">2629</strain>
    </source>
</reference>
<dbReference type="AlphaFoldDB" id="A0A409XC43"/>
<feature type="compositionally biased region" description="Gly residues" evidence="1">
    <location>
        <begin position="151"/>
        <end position="160"/>
    </location>
</feature>
<name>A0A409XC43_9AGAR</name>
<sequence length="216" mass="24122">MGQPGKYSTWAGVVTTMWDSILPHQTQNTEEKFEELKKVHLKEVFGRDIKTAFRFMNTPDSSLSIIDTSLKIWHRGGLLREFRQPPFQKFSGKQLRQGPFAVPLLELLEERIAGLELKTRVLEDDLRALGVACTNGEDGDGDGDGDSDSGGKSGGSGGEADGSDELRQLLLSDKADSERLLHQLIEERNDFLAMPQAVDNTKDKKGLRRKVVDYFK</sequence>
<evidence type="ECO:0000313" key="3">
    <source>
        <dbReference type="Proteomes" id="UP000284842"/>
    </source>
</evidence>